<dbReference type="AlphaFoldDB" id="A0A949NIA8"/>
<dbReference type="InterPro" id="IPR003188">
    <property type="entry name" value="PTS_IIA_lac/cel"/>
</dbReference>
<protein>
    <submittedName>
        <fullName evidence="8">PTS lactose/cellobiose transporter subunit IIA</fullName>
    </submittedName>
</protein>
<dbReference type="SUPFAM" id="SSF46973">
    <property type="entry name" value="Enzyme IIa from lactose specific PTS, IIa-lac"/>
    <property type="match status" value="1"/>
</dbReference>
<organism evidence="8 9">
    <name type="scientific">Diplocloster agilis</name>
    <dbReference type="NCBI Taxonomy" id="2850323"/>
    <lineage>
        <taxon>Bacteria</taxon>
        <taxon>Bacillati</taxon>
        <taxon>Bacillota</taxon>
        <taxon>Clostridia</taxon>
        <taxon>Lachnospirales</taxon>
        <taxon>Lachnospiraceae</taxon>
        <taxon>Diplocloster</taxon>
    </lineage>
</organism>
<feature type="modified residue" description="Phosphohistidine; by HPr" evidence="7">
    <location>
        <position position="77"/>
    </location>
</feature>
<sequence length="107" mass="12388">MNEEMETICFQIISYAGDAKSCYMEAIQEAKQNNFEQAGLRIQEGDKSFAQGHHVHAELIRRECSGESVPVGLVLIHAEDQMMSAEMTKMMAEEWIDWYRNQEEERV</sequence>
<evidence type="ECO:0000256" key="6">
    <source>
        <dbReference type="PIRSR" id="PIRSR000699-2"/>
    </source>
</evidence>
<keyword evidence="2" id="KW-0762">Sugar transport</keyword>
<feature type="binding site" evidence="6">
    <location>
        <position position="80"/>
    </location>
    <ligand>
        <name>Mg(2+)</name>
        <dbReference type="ChEBI" id="CHEBI:18420"/>
        <note>ligand shared between all trimeric partners</note>
    </ligand>
</feature>
<keyword evidence="9" id="KW-1185">Reference proteome</keyword>
<feature type="active site" description="Tele-phosphohistidine intermediate" evidence="5">
    <location>
        <position position="77"/>
    </location>
</feature>
<dbReference type="GO" id="GO:0009401">
    <property type="term" value="P:phosphoenolpyruvate-dependent sugar phosphotransferase system"/>
    <property type="evidence" value="ECO:0007669"/>
    <property type="project" value="UniProtKB-KW"/>
</dbReference>
<keyword evidence="6" id="KW-0460">Magnesium</keyword>
<evidence type="ECO:0000256" key="4">
    <source>
        <dbReference type="ARBA" id="ARBA00022683"/>
    </source>
</evidence>
<comment type="cofactor">
    <cofactor evidence="6">
        <name>Mg(2+)</name>
        <dbReference type="ChEBI" id="CHEBI:18420"/>
    </cofactor>
    <text evidence="6">Binds 1 Mg(2+) ion per trimer.</text>
</comment>
<dbReference type="CDD" id="cd00215">
    <property type="entry name" value="PTS_IIA_lac"/>
    <property type="match status" value="1"/>
</dbReference>
<dbReference type="PANTHER" id="PTHR34382">
    <property type="entry name" value="PTS SYSTEM N,N'-DIACETYLCHITOBIOSE-SPECIFIC EIIA COMPONENT"/>
    <property type="match status" value="1"/>
</dbReference>
<evidence type="ECO:0000256" key="5">
    <source>
        <dbReference type="PIRSR" id="PIRSR000699-1"/>
    </source>
</evidence>
<name>A0A949NIA8_9FIRM</name>
<evidence type="ECO:0000256" key="7">
    <source>
        <dbReference type="PROSITE-ProRule" id="PRU00418"/>
    </source>
</evidence>
<dbReference type="GO" id="GO:0016740">
    <property type="term" value="F:transferase activity"/>
    <property type="evidence" value="ECO:0007669"/>
    <property type="project" value="UniProtKB-KW"/>
</dbReference>
<keyword evidence="3" id="KW-0808">Transferase</keyword>
<reference evidence="8" key="1">
    <citation type="submission" date="2021-06" db="EMBL/GenBank/DDBJ databases">
        <title>Description of novel taxa of the family Lachnospiraceae.</title>
        <authorList>
            <person name="Chaplin A.V."/>
            <person name="Sokolova S.R."/>
            <person name="Pikina A.P."/>
            <person name="Korzhanova M."/>
            <person name="Belova V."/>
            <person name="Korostin D."/>
            <person name="Efimov B.A."/>
        </authorList>
    </citation>
    <scope>NUCLEOTIDE SEQUENCE</scope>
    <source>
        <strain evidence="8">ASD5720</strain>
    </source>
</reference>
<keyword evidence="6" id="KW-0479">Metal-binding</keyword>
<dbReference type="Proteomes" id="UP000712157">
    <property type="component" value="Unassembled WGS sequence"/>
</dbReference>
<evidence type="ECO:0000256" key="1">
    <source>
        <dbReference type="ARBA" id="ARBA00022448"/>
    </source>
</evidence>
<keyword evidence="4" id="KW-0598">Phosphotransferase system</keyword>
<comment type="caution">
    <text evidence="8">The sequence shown here is derived from an EMBL/GenBank/DDBJ whole genome shotgun (WGS) entry which is preliminary data.</text>
</comment>
<dbReference type="GO" id="GO:0046872">
    <property type="term" value="F:metal ion binding"/>
    <property type="evidence" value="ECO:0007669"/>
    <property type="project" value="UniProtKB-KW"/>
</dbReference>
<evidence type="ECO:0000256" key="3">
    <source>
        <dbReference type="ARBA" id="ARBA00022679"/>
    </source>
</evidence>
<proteinExistence type="predicted"/>
<dbReference type="Gene3D" id="1.20.58.80">
    <property type="entry name" value="Phosphotransferase system, lactose/cellobiose-type IIA subunit"/>
    <property type="match status" value="1"/>
</dbReference>
<dbReference type="InterPro" id="IPR036542">
    <property type="entry name" value="PTS_IIA_lac/cel_sf"/>
</dbReference>
<dbReference type="PANTHER" id="PTHR34382:SF10">
    <property type="entry name" value="PTS SYSTEM OLIGO-BETA-MANNOSIDE-SPECIFIC EIIA COMPONENT"/>
    <property type="match status" value="1"/>
</dbReference>
<dbReference type="PIRSF" id="PIRSF000699">
    <property type="entry name" value="PTS_IILac_III"/>
    <property type="match status" value="1"/>
</dbReference>
<dbReference type="Pfam" id="PF02255">
    <property type="entry name" value="PTS_IIA"/>
    <property type="match status" value="1"/>
</dbReference>
<keyword evidence="1" id="KW-0813">Transport</keyword>
<accession>A0A949NIA8</accession>
<dbReference type="EMBL" id="JAHQCW010000079">
    <property type="protein sequence ID" value="MBU9739713.1"/>
    <property type="molecule type" value="Genomic_DNA"/>
</dbReference>
<dbReference type="RefSeq" id="WP_317251472.1">
    <property type="nucleotide sequence ID" value="NZ_JAHQCW010000079.1"/>
</dbReference>
<evidence type="ECO:0000256" key="2">
    <source>
        <dbReference type="ARBA" id="ARBA00022597"/>
    </source>
</evidence>
<evidence type="ECO:0000313" key="9">
    <source>
        <dbReference type="Proteomes" id="UP000712157"/>
    </source>
</evidence>
<gene>
    <name evidence="8" type="ORF">KTH89_24585</name>
</gene>
<evidence type="ECO:0000313" key="8">
    <source>
        <dbReference type="EMBL" id="MBU9739713.1"/>
    </source>
</evidence>
<dbReference type="PROSITE" id="PS51095">
    <property type="entry name" value="PTS_EIIA_TYPE_3"/>
    <property type="match status" value="1"/>
</dbReference>